<dbReference type="EMBL" id="KQ972226">
    <property type="protein sequence ID" value="KYB24576.1"/>
    <property type="molecule type" value="Genomic_DNA"/>
</dbReference>
<keyword evidence="1" id="KW-0732">Signal</keyword>
<evidence type="ECO:0000313" key="2">
    <source>
        <dbReference type="EMBL" id="KYB24576.1"/>
    </source>
</evidence>
<sequence>MVCSSALVPLCATALNGVAAASVMAAMEPDAIAFAEWISVSLSATLAIFSSPVPLPSRTPGLHVDIVTSHYIKDIHLTISNYLWDAYNYNIFPFFKPGHKGLQELKT</sequence>
<keyword evidence="3" id="KW-1185">Reference proteome</keyword>
<feature type="chain" id="PRO_5007299600" evidence="1">
    <location>
        <begin position="21"/>
        <end position="107"/>
    </location>
</feature>
<accession>A0A139W9J6</accession>
<proteinExistence type="predicted"/>
<dbReference type="InParanoid" id="A0A139W9J6"/>
<reference evidence="2 3" key="2">
    <citation type="journal article" date="2010" name="Nucleic Acids Res.">
        <title>BeetleBase in 2010: revisions to provide comprehensive genomic information for Tribolium castaneum.</title>
        <authorList>
            <person name="Kim H.S."/>
            <person name="Murphy T."/>
            <person name="Xia J."/>
            <person name="Caragea D."/>
            <person name="Park Y."/>
            <person name="Beeman R.W."/>
            <person name="Lorenzen M.D."/>
            <person name="Butcher S."/>
            <person name="Manak J.R."/>
            <person name="Brown S.J."/>
        </authorList>
    </citation>
    <scope>NUCLEOTIDE SEQUENCE [LARGE SCALE GENOMIC DNA]</scope>
    <source>
        <strain evidence="2 3">Georgia GA2</strain>
    </source>
</reference>
<gene>
    <name evidence="2" type="primary">AUGUSTUS-3.0.2_34976</name>
    <name evidence="2" type="ORF">TcasGA2_TC034976</name>
</gene>
<protein>
    <submittedName>
        <fullName evidence="2">Uncharacterized protein</fullName>
    </submittedName>
</protein>
<feature type="signal peptide" evidence="1">
    <location>
        <begin position="1"/>
        <end position="20"/>
    </location>
</feature>
<name>A0A139W9J6_TRICA</name>
<evidence type="ECO:0000313" key="3">
    <source>
        <dbReference type="Proteomes" id="UP000007266"/>
    </source>
</evidence>
<dbReference type="Proteomes" id="UP000007266">
    <property type="component" value="Unassembled WGS sequence"/>
</dbReference>
<organism evidence="2 3">
    <name type="scientific">Tribolium castaneum</name>
    <name type="common">Red flour beetle</name>
    <dbReference type="NCBI Taxonomy" id="7070"/>
    <lineage>
        <taxon>Eukaryota</taxon>
        <taxon>Metazoa</taxon>
        <taxon>Ecdysozoa</taxon>
        <taxon>Arthropoda</taxon>
        <taxon>Hexapoda</taxon>
        <taxon>Insecta</taxon>
        <taxon>Pterygota</taxon>
        <taxon>Neoptera</taxon>
        <taxon>Endopterygota</taxon>
        <taxon>Coleoptera</taxon>
        <taxon>Polyphaga</taxon>
        <taxon>Cucujiformia</taxon>
        <taxon>Tenebrionidae</taxon>
        <taxon>Tenebrionidae incertae sedis</taxon>
        <taxon>Tribolium</taxon>
    </lineage>
</organism>
<dbReference type="AlphaFoldDB" id="A0A139W9J6"/>
<reference evidence="2 3" key="1">
    <citation type="journal article" date="2008" name="Nature">
        <title>The genome of the model beetle and pest Tribolium castaneum.</title>
        <authorList>
            <consortium name="Tribolium Genome Sequencing Consortium"/>
            <person name="Richards S."/>
            <person name="Gibbs R.A."/>
            <person name="Weinstock G.M."/>
            <person name="Brown S.J."/>
            <person name="Denell R."/>
            <person name="Beeman R.W."/>
            <person name="Gibbs R."/>
            <person name="Beeman R.W."/>
            <person name="Brown S.J."/>
            <person name="Bucher G."/>
            <person name="Friedrich M."/>
            <person name="Grimmelikhuijzen C.J."/>
            <person name="Klingler M."/>
            <person name="Lorenzen M."/>
            <person name="Richards S."/>
            <person name="Roth S."/>
            <person name="Schroder R."/>
            <person name="Tautz D."/>
            <person name="Zdobnov E.M."/>
            <person name="Muzny D."/>
            <person name="Gibbs R.A."/>
            <person name="Weinstock G.M."/>
            <person name="Attaway T."/>
            <person name="Bell S."/>
            <person name="Buhay C.J."/>
            <person name="Chandrabose M.N."/>
            <person name="Chavez D."/>
            <person name="Clerk-Blankenburg K.P."/>
            <person name="Cree A."/>
            <person name="Dao M."/>
            <person name="Davis C."/>
            <person name="Chacko J."/>
            <person name="Dinh H."/>
            <person name="Dugan-Rocha S."/>
            <person name="Fowler G."/>
            <person name="Garner T.T."/>
            <person name="Garnes J."/>
            <person name="Gnirke A."/>
            <person name="Hawes A."/>
            <person name="Hernandez J."/>
            <person name="Hines S."/>
            <person name="Holder M."/>
            <person name="Hume J."/>
            <person name="Jhangiani S.N."/>
            <person name="Joshi V."/>
            <person name="Khan Z.M."/>
            <person name="Jackson L."/>
            <person name="Kovar C."/>
            <person name="Kowis A."/>
            <person name="Lee S."/>
            <person name="Lewis L.R."/>
            <person name="Margolis J."/>
            <person name="Morgan M."/>
            <person name="Nazareth L.V."/>
            <person name="Nguyen N."/>
            <person name="Okwuonu G."/>
            <person name="Parker D."/>
            <person name="Richards S."/>
            <person name="Ruiz S.J."/>
            <person name="Santibanez J."/>
            <person name="Savard J."/>
            <person name="Scherer S.E."/>
            <person name="Schneider B."/>
            <person name="Sodergren E."/>
            <person name="Tautz D."/>
            <person name="Vattahil S."/>
            <person name="Villasana D."/>
            <person name="White C.S."/>
            <person name="Wright R."/>
            <person name="Park Y."/>
            <person name="Beeman R.W."/>
            <person name="Lord J."/>
            <person name="Oppert B."/>
            <person name="Lorenzen M."/>
            <person name="Brown S."/>
            <person name="Wang L."/>
            <person name="Savard J."/>
            <person name="Tautz D."/>
            <person name="Richards S."/>
            <person name="Weinstock G."/>
            <person name="Gibbs R.A."/>
            <person name="Liu Y."/>
            <person name="Worley K."/>
            <person name="Weinstock G."/>
            <person name="Elsik C.G."/>
            <person name="Reese J.T."/>
            <person name="Elhaik E."/>
            <person name="Landan G."/>
            <person name="Graur D."/>
            <person name="Arensburger P."/>
            <person name="Atkinson P."/>
            <person name="Beeman R.W."/>
            <person name="Beidler J."/>
            <person name="Brown S.J."/>
            <person name="Demuth J.P."/>
            <person name="Drury D.W."/>
            <person name="Du Y.Z."/>
            <person name="Fujiwara H."/>
            <person name="Lorenzen M."/>
            <person name="Maselli V."/>
            <person name="Osanai M."/>
            <person name="Park Y."/>
            <person name="Robertson H.M."/>
            <person name="Tu Z."/>
            <person name="Wang J.J."/>
            <person name="Wang S."/>
            <person name="Richards S."/>
            <person name="Song H."/>
            <person name="Zhang L."/>
            <person name="Sodergren E."/>
            <person name="Werner D."/>
            <person name="Stanke M."/>
            <person name="Morgenstern B."/>
            <person name="Solovyev V."/>
            <person name="Kosarev P."/>
            <person name="Brown G."/>
            <person name="Chen H.C."/>
            <person name="Ermolaeva O."/>
            <person name="Hlavina W."/>
            <person name="Kapustin Y."/>
            <person name="Kiryutin B."/>
            <person name="Kitts P."/>
            <person name="Maglott D."/>
            <person name="Pruitt K."/>
            <person name="Sapojnikov V."/>
            <person name="Souvorov A."/>
            <person name="Mackey A.J."/>
            <person name="Waterhouse R.M."/>
            <person name="Wyder S."/>
            <person name="Zdobnov E.M."/>
            <person name="Zdobnov E.M."/>
            <person name="Wyder S."/>
            <person name="Kriventseva E.V."/>
            <person name="Kadowaki T."/>
            <person name="Bork P."/>
            <person name="Aranda M."/>
            <person name="Bao R."/>
            <person name="Beermann A."/>
            <person name="Berns N."/>
            <person name="Bolognesi R."/>
            <person name="Bonneton F."/>
            <person name="Bopp D."/>
            <person name="Brown S.J."/>
            <person name="Bucher G."/>
            <person name="Butts T."/>
            <person name="Chaumot A."/>
            <person name="Denell R.E."/>
            <person name="Ferrier D.E."/>
            <person name="Friedrich M."/>
            <person name="Gordon C.M."/>
            <person name="Jindra M."/>
            <person name="Klingler M."/>
            <person name="Lan Q."/>
            <person name="Lattorff H.M."/>
            <person name="Laudet V."/>
            <person name="von Levetsow C."/>
            <person name="Liu Z."/>
            <person name="Lutz R."/>
            <person name="Lynch J.A."/>
            <person name="da Fonseca R.N."/>
            <person name="Posnien N."/>
            <person name="Reuter R."/>
            <person name="Roth S."/>
            <person name="Savard J."/>
            <person name="Schinko J.B."/>
            <person name="Schmitt C."/>
            <person name="Schoppmeier M."/>
            <person name="Schroder R."/>
            <person name="Shippy T.D."/>
            <person name="Simonnet F."/>
            <person name="Marques-Souza H."/>
            <person name="Tautz D."/>
            <person name="Tomoyasu Y."/>
            <person name="Trauner J."/>
            <person name="Van der Zee M."/>
            <person name="Vervoort M."/>
            <person name="Wittkopp N."/>
            <person name="Wimmer E.A."/>
            <person name="Yang X."/>
            <person name="Jones A.K."/>
            <person name="Sattelle D.B."/>
            <person name="Ebert P.R."/>
            <person name="Nelson D."/>
            <person name="Scott J.G."/>
            <person name="Beeman R.W."/>
            <person name="Muthukrishnan S."/>
            <person name="Kramer K.J."/>
            <person name="Arakane Y."/>
            <person name="Beeman R.W."/>
            <person name="Zhu Q."/>
            <person name="Hogenkamp D."/>
            <person name="Dixit R."/>
            <person name="Oppert B."/>
            <person name="Jiang H."/>
            <person name="Zou Z."/>
            <person name="Marshall J."/>
            <person name="Elpidina E."/>
            <person name="Vinokurov K."/>
            <person name="Oppert C."/>
            <person name="Zou Z."/>
            <person name="Evans J."/>
            <person name="Lu Z."/>
            <person name="Zhao P."/>
            <person name="Sumathipala N."/>
            <person name="Altincicek B."/>
            <person name="Vilcinskas A."/>
            <person name="Williams M."/>
            <person name="Hultmark D."/>
            <person name="Hetru C."/>
            <person name="Jiang H."/>
            <person name="Grimmelikhuijzen C.J."/>
            <person name="Hauser F."/>
            <person name="Cazzamali G."/>
            <person name="Williamson M."/>
            <person name="Park Y."/>
            <person name="Li B."/>
            <person name="Tanaka Y."/>
            <person name="Predel R."/>
            <person name="Neupert S."/>
            <person name="Schachtner J."/>
            <person name="Verleyen P."/>
            <person name="Raible F."/>
            <person name="Bork P."/>
            <person name="Friedrich M."/>
            <person name="Walden K.K."/>
            <person name="Robertson H.M."/>
            <person name="Angeli S."/>
            <person name="Foret S."/>
            <person name="Bucher G."/>
            <person name="Schuetz S."/>
            <person name="Maleszka R."/>
            <person name="Wimmer E.A."/>
            <person name="Beeman R.W."/>
            <person name="Lorenzen M."/>
            <person name="Tomoyasu Y."/>
            <person name="Miller S.C."/>
            <person name="Grossmann D."/>
            <person name="Bucher G."/>
        </authorList>
    </citation>
    <scope>NUCLEOTIDE SEQUENCE [LARGE SCALE GENOMIC DNA]</scope>
    <source>
        <strain evidence="2 3">Georgia GA2</strain>
    </source>
</reference>
<evidence type="ECO:0000256" key="1">
    <source>
        <dbReference type="SAM" id="SignalP"/>
    </source>
</evidence>